<evidence type="ECO:0000256" key="2">
    <source>
        <dbReference type="ARBA" id="ARBA00022741"/>
    </source>
</evidence>
<dbReference type="GO" id="GO:0016787">
    <property type="term" value="F:hydrolase activity"/>
    <property type="evidence" value="ECO:0007669"/>
    <property type="project" value="UniProtKB-KW"/>
</dbReference>
<keyword evidence="6" id="KW-0175">Coiled coil</keyword>
<dbReference type="InterPro" id="IPR027417">
    <property type="entry name" value="P-loop_NTPase"/>
</dbReference>
<gene>
    <name evidence="9" type="ORF">SAMN05421737_11156</name>
</gene>
<name>A0A1G6MZT1_9BACI</name>
<evidence type="ECO:0000259" key="8">
    <source>
        <dbReference type="Pfam" id="PF13087"/>
    </source>
</evidence>
<dbReference type="PANTHER" id="PTHR43788">
    <property type="entry name" value="DNA2/NAM7 HELICASE FAMILY MEMBER"/>
    <property type="match status" value="1"/>
</dbReference>
<evidence type="ECO:0000313" key="9">
    <source>
        <dbReference type="EMBL" id="SDC61098.1"/>
    </source>
</evidence>
<dbReference type="AlphaFoldDB" id="A0A1G6MZT1"/>
<feature type="coiled-coil region" evidence="6">
    <location>
        <begin position="570"/>
        <end position="618"/>
    </location>
</feature>
<dbReference type="InterPro" id="IPR041679">
    <property type="entry name" value="DNA2/NAM7-like_C"/>
</dbReference>
<keyword evidence="5" id="KW-0067">ATP-binding</keyword>
<dbReference type="GO" id="GO:0005524">
    <property type="term" value="F:ATP binding"/>
    <property type="evidence" value="ECO:0007669"/>
    <property type="project" value="UniProtKB-KW"/>
</dbReference>
<sequence>MNHEQRVLKAWWVTELLQMPSIDEKNSSIERLKLRQGKEMPWTQNKTENHQNIAGYRIYIGIMPLKGVMTFVRDTFASTETFYQLPGEKKFMAVVHVAPDGQYQGDGLQLPYMSVLLGKLRTFVGEKGYDDFIDYFNTIEKELQALFNQLFYGKHLGEAHVKEMKAVLVNALQFPEHLFVQVEQGYLFDCRIEKLTKRSSALLMKSSFAEELQMLSKKKALPPALLAYLNGCQQRTDVNEVREVLEDWIDPGKMPPARWPAPAHHHLSLMQQVAVNVILSGESPLDTVNGPPGTGKTTLLKEVFAARVFERAKAMVAFQHPADAFTPMDTVLKTTNFSHQPFQLDPSITGYSIVVASSNNAAVENIFTELSNRKAVAREKDEKLHAASQAREQEIAHLAAEVDYFSSVADGVGGVETGSSWGLFSVALGNKKNNDNFSQAFWYDKAADHKTMAAYLDGEDAYDLTDWERAKEAFLLLAEEIEKRKSRLAQCAYVLRRYEALQERKKEVNELLLKMGHNLSVRKQRMIQVAHELAETKASIRSMSMEGLWPRIKGKWIGRKTKLTELKQQLTVLERELGEVHILLVELEKEIEAMKRERDEWNEMMDDVAALLKRLRKEGVIIPDDDYWEGSYAQRQKTAPWLSEELNHLRSQAFLLALKVHKVFLFLARDRVKRNMRVYFNRKQFDLNTEVARQAVSASWQTLFLMIPVVSTTFASAGRLFCELGAEEIGDLFIDEAGQAVPQAAAGMIYRSKHAVIVGDPKQIEPVVTMPETLLHDIRTLYKVEEAYISSSSSVQLVANLGNPMGTFIGEQWIGLPLWVHRRCTDPMFTIANTIAYENKMILFSDKHSPHSRWVNVTGSAVRGQYIEEQGQMVEKLVFQAFEQGVIPSLYVITPFTIVKEEIKKKLRRKNEALAHLSGHPVEEINHWIQHNIGTVHTFQGKEADTVVFVVGTDECQTSAANWIVAKPNLINVAVTRAKETIVMIGDRERLSKLPYFNVVVDILEEFAYVELT</sequence>
<protein>
    <submittedName>
        <fullName evidence="9">Part of AAA domain-containing protein</fullName>
    </submittedName>
</protein>
<dbReference type="SUPFAM" id="SSF52540">
    <property type="entry name" value="P-loop containing nucleoside triphosphate hydrolases"/>
    <property type="match status" value="1"/>
</dbReference>
<dbReference type="STRING" id="1464122.SAMN05421737_11156"/>
<keyword evidence="3" id="KW-0378">Hydrolase</keyword>
<evidence type="ECO:0000256" key="4">
    <source>
        <dbReference type="ARBA" id="ARBA00022806"/>
    </source>
</evidence>
<evidence type="ECO:0000313" key="10">
    <source>
        <dbReference type="Proteomes" id="UP000242662"/>
    </source>
</evidence>
<feature type="domain" description="DNA2/NAM7 helicase-like C-terminal" evidence="8">
    <location>
        <begin position="838"/>
        <end position="988"/>
    </location>
</feature>
<keyword evidence="2" id="KW-0547">Nucleotide-binding</keyword>
<dbReference type="PANTHER" id="PTHR43788:SF8">
    <property type="entry name" value="DNA-BINDING PROTEIN SMUBP-2"/>
    <property type="match status" value="1"/>
</dbReference>
<evidence type="ECO:0000256" key="6">
    <source>
        <dbReference type="SAM" id="Coils"/>
    </source>
</evidence>
<dbReference type="OrthoDB" id="9757917at2"/>
<proteinExistence type="inferred from homology"/>
<comment type="similarity">
    <text evidence="1">Belongs to the DNA2/NAM7 helicase family.</text>
</comment>
<dbReference type="InterPro" id="IPR041677">
    <property type="entry name" value="DNA2/NAM7_AAA_11"/>
</dbReference>
<accession>A0A1G6MZT1</accession>
<dbReference type="GO" id="GO:0043139">
    <property type="term" value="F:5'-3' DNA helicase activity"/>
    <property type="evidence" value="ECO:0007669"/>
    <property type="project" value="TreeGrafter"/>
</dbReference>
<dbReference type="RefSeq" id="WP_090776453.1">
    <property type="nucleotide sequence ID" value="NZ_FMYM01000011.1"/>
</dbReference>
<organism evidence="9 10">
    <name type="scientific">Shouchella lonarensis</name>
    <dbReference type="NCBI Taxonomy" id="1464122"/>
    <lineage>
        <taxon>Bacteria</taxon>
        <taxon>Bacillati</taxon>
        <taxon>Bacillota</taxon>
        <taxon>Bacilli</taxon>
        <taxon>Bacillales</taxon>
        <taxon>Bacillaceae</taxon>
        <taxon>Shouchella</taxon>
    </lineage>
</organism>
<dbReference type="Proteomes" id="UP000242662">
    <property type="component" value="Unassembled WGS sequence"/>
</dbReference>
<dbReference type="EMBL" id="FMYM01000011">
    <property type="protein sequence ID" value="SDC61098.1"/>
    <property type="molecule type" value="Genomic_DNA"/>
</dbReference>
<dbReference type="InterPro" id="IPR050534">
    <property type="entry name" value="Coronavir_polyprotein_1ab"/>
</dbReference>
<dbReference type="Pfam" id="PF13087">
    <property type="entry name" value="AAA_12"/>
    <property type="match status" value="1"/>
</dbReference>
<reference evidence="10" key="1">
    <citation type="submission" date="2016-09" db="EMBL/GenBank/DDBJ databases">
        <authorList>
            <person name="Varghese N."/>
            <person name="Submissions S."/>
        </authorList>
    </citation>
    <scope>NUCLEOTIDE SEQUENCE [LARGE SCALE GENOMIC DNA]</scope>
    <source>
        <strain evidence="10">25nlg</strain>
    </source>
</reference>
<keyword evidence="4" id="KW-0347">Helicase</keyword>
<feature type="domain" description="DNA2/NAM7 helicase helicase" evidence="7">
    <location>
        <begin position="271"/>
        <end position="768"/>
    </location>
</feature>
<keyword evidence="10" id="KW-1185">Reference proteome</keyword>
<dbReference type="Pfam" id="PF13086">
    <property type="entry name" value="AAA_11"/>
    <property type="match status" value="1"/>
</dbReference>
<evidence type="ECO:0000256" key="5">
    <source>
        <dbReference type="ARBA" id="ARBA00022840"/>
    </source>
</evidence>
<dbReference type="Gene3D" id="3.40.50.300">
    <property type="entry name" value="P-loop containing nucleotide triphosphate hydrolases"/>
    <property type="match status" value="2"/>
</dbReference>
<evidence type="ECO:0000259" key="7">
    <source>
        <dbReference type="Pfam" id="PF13086"/>
    </source>
</evidence>
<evidence type="ECO:0000256" key="3">
    <source>
        <dbReference type="ARBA" id="ARBA00022801"/>
    </source>
</evidence>
<evidence type="ECO:0000256" key="1">
    <source>
        <dbReference type="ARBA" id="ARBA00007913"/>
    </source>
</evidence>